<accession>A0A6H1ZD55</accession>
<sequence length="55" mass="6350">MNPGNRRNYIGVHRVHRDERKQMKFRVTGFYQTRKGALTSASNDCTAQVQSPKRG</sequence>
<protein>
    <submittedName>
        <fullName evidence="1">Uncharacterized protein</fullName>
    </submittedName>
</protein>
<gene>
    <name evidence="1" type="ORF">TM448A00285_0021</name>
</gene>
<proteinExistence type="predicted"/>
<evidence type="ECO:0000313" key="1">
    <source>
        <dbReference type="EMBL" id="QJA45843.1"/>
    </source>
</evidence>
<dbReference type="EMBL" id="MT143998">
    <property type="protein sequence ID" value="QJA45843.1"/>
    <property type="molecule type" value="Genomic_DNA"/>
</dbReference>
<reference evidence="1" key="1">
    <citation type="submission" date="2020-03" db="EMBL/GenBank/DDBJ databases">
        <title>The deep terrestrial virosphere.</title>
        <authorList>
            <person name="Holmfeldt K."/>
            <person name="Nilsson E."/>
            <person name="Simone D."/>
            <person name="Lopez-Fernandez M."/>
            <person name="Wu X."/>
            <person name="de Brujin I."/>
            <person name="Lundin D."/>
            <person name="Andersson A."/>
            <person name="Bertilsson S."/>
            <person name="Dopson M."/>
        </authorList>
    </citation>
    <scope>NUCLEOTIDE SEQUENCE</scope>
    <source>
        <strain evidence="1">TM448A00285</strain>
    </source>
</reference>
<name>A0A6H1ZD55_9ZZZZ</name>
<organism evidence="1">
    <name type="scientific">viral metagenome</name>
    <dbReference type="NCBI Taxonomy" id="1070528"/>
    <lineage>
        <taxon>unclassified sequences</taxon>
        <taxon>metagenomes</taxon>
        <taxon>organismal metagenomes</taxon>
    </lineage>
</organism>
<dbReference type="AlphaFoldDB" id="A0A6H1ZD55"/>